<keyword evidence="5" id="KW-0297">G-protein coupled receptor</keyword>
<feature type="transmembrane region" description="Helical" evidence="9">
    <location>
        <begin position="12"/>
        <end position="33"/>
    </location>
</feature>
<evidence type="ECO:0000256" key="5">
    <source>
        <dbReference type="ARBA" id="ARBA00023040"/>
    </source>
</evidence>
<sequence length="232" mass="25767">MSSIATMSIYTYYLLARSLHVAPSMAFCIKMMGFITCSVYVSILSFAACALDQYVAIVHPFAYARLASNRLAVGSVVGIWLLSLVVGPPARRWAGAAATRPKCSIYEVVDAPYTILMVSVSYYMTAPLIISLYARTFVVARRHIKAISAQASALAVGGAQRPTQQPNVRKELDVAVTIFIAVVVFLISWFPFTTAVVRQQDRHWKGGIKYGLDWSDRNRQLFYNRLYHGIAL</sequence>
<evidence type="ECO:0000259" key="10">
    <source>
        <dbReference type="PROSITE" id="PS50262"/>
    </source>
</evidence>
<dbReference type="PROSITE" id="PS50262">
    <property type="entry name" value="G_PROTEIN_RECEP_F1_2"/>
    <property type="match status" value="1"/>
</dbReference>
<keyword evidence="2" id="KW-1003">Cell membrane</keyword>
<evidence type="ECO:0000256" key="4">
    <source>
        <dbReference type="ARBA" id="ARBA00022989"/>
    </source>
</evidence>
<keyword evidence="3 9" id="KW-0812">Transmembrane</keyword>
<dbReference type="InterPro" id="IPR017452">
    <property type="entry name" value="GPCR_Rhodpsn_7TM"/>
</dbReference>
<dbReference type="SUPFAM" id="SSF81321">
    <property type="entry name" value="Family A G protein-coupled receptor-like"/>
    <property type="match status" value="1"/>
</dbReference>
<evidence type="ECO:0000256" key="7">
    <source>
        <dbReference type="ARBA" id="ARBA00023170"/>
    </source>
</evidence>
<name>A0ABM1E0P5_PRICU</name>
<dbReference type="RefSeq" id="XP_014665766.1">
    <property type="nucleotide sequence ID" value="XM_014810280.1"/>
</dbReference>
<feature type="domain" description="G-protein coupled receptors family 1 profile" evidence="10">
    <location>
        <begin position="1"/>
        <end position="192"/>
    </location>
</feature>
<accession>A0ABM1E0P5</accession>
<dbReference type="InterPro" id="IPR050569">
    <property type="entry name" value="TAAR"/>
</dbReference>
<dbReference type="GeneID" id="106807815"/>
<dbReference type="PANTHER" id="PTHR24249">
    <property type="entry name" value="HISTAMINE RECEPTOR-RELATED G-PROTEIN COUPLED RECEPTOR"/>
    <property type="match status" value="1"/>
</dbReference>
<comment type="subcellular location">
    <subcellularLocation>
        <location evidence="1">Cell membrane</location>
        <topology evidence="1">Multi-pass membrane protein</topology>
    </subcellularLocation>
</comment>
<dbReference type="PRINTS" id="PR00237">
    <property type="entry name" value="GPCRRHODOPSN"/>
</dbReference>
<feature type="transmembrane region" description="Helical" evidence="9">
    <location>
        <begin position="39"/>
        <end position="59"/>
    </location>
</feature>
<feature type="transmembrane region" description="Helical" evidence="9">
    <location>
        <begin position="71"/>
        <end position="91"/>
    </location>
</feature>
<evidence type="ECO:0000256" key="1">
    <source>
        <dbReference type="ARBA" id="ARBA00004651"/>
    </source>
</evidence>
<dbReference type="InterPro" id="IPR000276">
    <property type="entry name" value="GPCR_Rhodpsn"/>
</dbReference>
<evidence type="ECO:0000256" key="9">
    <source>
        <dbReference type="SAM" id="Phobius"/>
    </source>
</evidence>
<proteinExistence type="predicted"/>
<keyword evidence="11" id="KW-1185">Reference proteome</keyword>
<keyword evidence="4 9" id="KW-1133">Transmembrane helix</keyword>
<keyword evidence="7" id="KW-0675">Receptor</keyword>
<evidence type="ECO:0000256" key="3">
    <source>
        <dbReference type="ARBA" id="ARBA00022692"/>
    </source>
</evidence>
<gene>
    <name evidence="12" type="primary">LOC106807815</name>
</gene>
<protein>
    <submittedName>
        <fullName evidence="12">Glucose-dependent insulinotropic receptor-like</fullName>
    </submittedName>
</protein>
<organism evidence="11 12">
    <name type="scientific">Priapulus caudatus</name>
    <name type="common">Priapulid worm</name>
    <dbReference type="NCBI Taxonomy" id="37621"/>
    <lineage>
        <taxon>Eukaryota</taxon>
        <taxon>Metazoa</taxon>
        <taxon>Ecdysozoa</taxon>
        <taxon>Scalidophora</taxon>
        <taxon>Priapulida</taxon>
        <taxon>Priapulimorpha</taxon>
        <taxon>Priapulimorphida</taxon>
        <taxon>Priapulidae</taxon>
        <taxon>Priapulus</taxon>
    </lineage>
</organism>
<feature type="transmembrane region" description="Helical" evidence="9">
    <location>
        <begin position="174"/>
        <end position="192"/>
    </location>
</feature>
<evidence type="ECO:0000313" key="12">
    <source>
        <dbReference type="RefSeq" id="XP_014665766.1"/>
    </source>
</evidence>
<dbReference type="Proteomes" id="UP000695022">
    <property type="component" value="Unplaced"/>
</dbReference>
<dbReference type="Gene3D" id="1.20.1070.10">
    <property type="entry name" value="Rhodopsin 7-helix transmembrane proteins"/>
    <property type="match status" value="1"/>
</dbReference>
<evidence type="ECO:0000313" key="11">
    <source>
        <dbReference type="Proteomes" id="UP000695022"/>
    </source>
</evidence>
<keyword evidence="6 9" id="KW-0472">Membrane</keyword>
<keyword evidence="8" id="KW-0807">Transducer</keyword>
<evidence type="ECO:0000256" key="2">
    <source>
        <dbReference type="ARBA" id="ARBA00022475"/>
    </source>
</evidence>
<dbReference type="PANTHER" id="PTHR24249:SF372">
    <property type="entry name" value="G-PROTEIN COUPLED RECEPTORS FAMILY 1 PROFILE DOMAIN-CONTAINING PROTEIN"/>
    <property type="match status" value="1"/>
</dbReference>
<feature type="transmembrane region" description="Helical" evidence="9">
    <location>
        <begin position="111"/>
        <end position="134"/>
    </location>
</feature>
<reference evidence="12" key="1">
    <citation type="submission" date="2025-08" db="UniProtKB">
        <authorList>
            <consortium name="RefSeq"/>
        </authorList>
    </citation>
    <scope>IDENTIFICATION</scope>
</reference>
<evidence type="ECO:0000256" key="8">
    <source>
        <dbReference type="ARBA" id="ARBA00023224"/>
    </source>
</evidence>
<evidence type="ECO:0000256" key="6">
    <source>
        <dbReference type="ARBA" id="ARBA00023136"/>
    </source>
</evidence>
<dbReference type="Pfam" id="PF00001">
    <property type="entry name" value="7tm_1"/>
    <property type="match status" value="1"/>
</dbReference>